<organism evidence="1 2">
    <name type="scientific">Coniosporium uncinatum</name>
    <dbReference type="NCBI Taxonomy" id="93489"/>
    <lineage>
        <taxon>Eukaryota</taxon>
        <taxon>Fungi</taxon>
        <taxon>Dikarya</taxon>
        <taxon>Ascomycota</taxon>
        <taxon>Pezizomycotina</taxon>
        <taxon>Dothideomycetes</taxon>
        <taxon>Dothideomycetes incertae sedis</taxon>
        <taxon>Coniosporium</taxon>
    </lineage>
</organism>
<proteinExistence type="predicted"/>
<sequence length="200" mass="22472">MAPSLAQSIDNITIRCGGVHHQHVRAPIDLLNVCSPILQQRLEELEQQHATRSSIESEGVVSEITLDLMPATKGAVLAMLEYCRSRNKVYTYSTESFLRQRLIAWMRGNGAIGTGMADCAPLPQPPPTYEQWLRRIGDWPEYARARYRRNTCASSDAEQSGSSRAAEAQSLMLRSDLQKQTMLKCPQRTLLRIMAVERLA</sequence>
<evidence type="ECO:0000313" key="2">
    <source>
        <dbReference type="Proteomes" id="UP001186974"/>
    </source>
</evidence>
<evidence type="ECO:0000313" key="1">
    <source>
        <dbReference type="EMBL" id="KAK3065068.1"/>
    </source>
</evidence>
<protein>
    <submittedName>
        <fullName evidence="1">Uncharacterized protein</fullName>
    </submittedName>
</protein>
<comment type="caution">
    <text evidence="1">The sequence shown here is derived from an EMBL/GenBank/DDBJ whole genome shotgun (WGS) entry which is preliminary data.</text>
</comment>
<accession>A0ACC3DBY1</accession>
<gene>
    <name evidence="1" type="ORF">LTS18_011758</name>
</gene>
<keyword evidence="2" id="KW-1185">Reference proteome</keyword>
<dbReference type="EMBL" id="JAWDJW010006368">
    <property type="protein sequence ID" value="KAK3065068.1"/>
    <property type="molecule type" value="Genomic_DNA"/>
</dbReference>
<dbReference type="Proteomes" id="UP001186974">
    <property type="component" value="Unassembled WGS sequence"/>
</dbReference>
<reference evidence="1" key="1">
    <citation type="submission" date="2024-09" db="EMBL/GenBank/DDBJ databases">
        <title>Black Yeasts Isolated from many extreme environments.</title>
        <authorList>
            <person name="Coleine C."/>
            <person name="Stajich J.E."/>
            <person name="Selbmann L."/>
        </authorList>
    </citation>
    <scope>NUCLEOTIDE SEQUENCE</scope>
    <source>
        <strain evidence="1">CCFEE 5737</strain>
    </source>
</reference>
<name>A0ACC3DBY1_9PEZI</name>